<gene>
    <name evidence="1" type="ORF">SDC9_155071</name>
</gene>
<protein>
    <submittedName>
        <fullName evidence="1">Uncharacterized protein</fullName>
    </submittedName>
</protein>
<name>A0A645F302_9ZZZZ</name>
<proteinExistence type="predicted"/>
<comment type="caution">
    <text evidence="1">The sequence shown here is derived from an EMBL/GenBank/DDBJ whole genome shotgun (WGS) entry which is preliminary data.</text>
</comment>
<evidence type="ECO:0000313" key="1">
    <source>
        <dbReference type="EMBL" id="MPN07799.1"/>
    </source>
</evidence>
<organism evidence="1">
    <name type="scientific">bioreactor metagenome</name>
    <dbReference type="NCBI Taxonomy" id="1076179"/>
    <lineage>
        <taxon>unclassified sequences</taxon>
        <taxon>metagenomes</taxon>
        <taxon>ecological metagenomes</taxon>
    </lineage>
</organism>
<dbReference type="EMBL" id="VSSQ01053802">
    <property type="protein sequence ID" value="MPN07799.1"/>
    <property type="molecule type" value="Genomic_DNA"/>
</dbReference>
<sequence>MLTTVDDVHHRNRHGVFTRSTVQFSDVCIQRQAFSSSCCFGVRQGHSQDGVCTEVGFVFSTVQIDHDLVDASLIFSIFTQQSLSNWAVNSCNSFQYAFTHETGFVAIAQFQCFAGTSRST</sequence>
<reference evidence="1" key="1">
    <citation type="submission" date="2019-08" db="EMBL/GenBank/DDBJ databases">
        <authorList>
            <person name="Kucharzyk K."/>
            <person name="Murdoch R.W."/>
            <person name="Higgins S."/>
            <person name="Loffler F."/>
        </authorList>
    </citation>
    <scope>NUCLEOTIDE SEQUENCE</scope>
</reference>
<dbReference type="AntiFam" id="ANF00127">
    <property type="entry name" value="Shadow ORF (opposite eno)"/>
</dbReference>
<dbReference type="AlphaFoldDB" id="A0A645F302"/>
<accession>A0A645F302</accession>